<evidence type="ECO:0000313" key="2">
    <source>
        <dbReference type="Proteomes" id="UP000799291"/>
    </source>
</evidence>
<gene>
    <name evidence="1" type="ORF">K458DRAFT_179190</name>
</gene>
<reference evidence="1" key="1">
    <citation type="journal article" date="2020" name="Stud. Mycol.">
        <title>101 Dothideomycetes genomes: a test case for predicting lifestyles and emergence of pathogens.</title>
        <authorList>
            <person name="Haridas S."/>
            <person name="Albert R."/>
            <person name="Binder M."/>
            <person name="Bloem J."/>
            <person name="Labutti K."/>
            <person name="Salamov A."/>
            <person name="Andreopoulos B."/>
            <person name="Baker S."/>
            <person name="Barry K."/>
            <person name="Bills G."/>
            <person name="Bluhm B."/>
            <person name="Cannon C."/>
            <person name="Castanera R."/>
            <person name="Culley D."/>
            <person name="Daum C."/>
            <person name="Ezra D."/>
            <person name="Gonzalez J."/>
            <person name="Henrissat B."/>
            <person name="Kuo A."/>
            <person name="Liang C."/>
            <person name="Lipzen A."/>
            <person name="Lutzoni F."/>
            <person name="Magnuson J."/>
            <person name="Mondo S."/>
            <person name="Nolan M."/>
            <person name="Ohm R."/>
            <person name="Pangilinan J."/>
            <person name="Park H.-J."/>
            <person name="Ramirez L."/>
            <person name="Alfaro M."/>
            <person name="Sun H."/>
            <person name="Tritt A."/>
            <person name="Yoshinaga Y."/>
            <person name="Zwiers L.-H."/>
            <person name="Turgeon B."/>
            <person name="Goodwin S."/>
            <person name="Spatafora J."/>
            <person name="Crous P."/>
            <person name="Grigoriev I."/>
        </authorList>
    </citation>
    <scope>NUCLEOTIDE SEQUENCE</scope>
    <source>
        <strain evidence="1">CBS 122367</strain>
    </source>
</reference>
<dbReference type="EMBL" id="MU005630">
    <property type="protein sequence ID" value="KAF2676733.1"/>
    <property type="molecule type" value="Genomic_DNA"/>
</dbReference>
<dbReference type="Proteomes" id="UP000799291">
    <property type="component" value="Unassembled WGS sequence"/>
</dbReference>
<name>A0A6G1IFH9_9PLEO</name>
<sequence length="128" mass="14291">MEVVDKQDPWMGLQWDGECGARRSKRRRRGSRWWGPSFRTLHSNKACTRSGCSLSLPHTGSPAVWDGWRPIIARDGKAVQPSCAFHLICFTSFDYLPGPAAAALELCWRVAARLDVSGFPTEVRETAS</sequence>
<evidence type="ECO:0000313" key="1">
    <source>
        <dbReference type="EMBL" id="KAF2676733.1"/>
    </source>
</evidence>
<proteinExistence type="predicted"/>
<organism evidence="1 2">
    <name type="scientific">Lentithecium fluviatile CBS 122367</name>
    <dbReference type="NCBI Taxonomy" id="1168545"/>
    <lineage>
        <taxon>Eukaryota</taxon>
        <taxon>Fungi</taxon>
        <taxon>Dikarya</taxon>
        <taxon>Ascomycota</taxon>
        <taxon>Pezizomycotina</taxon>
        <taxon>Dothideomycetes</taxon>
        <taxon>Pleosporomycetidae</taxon>
        <taxon>Pleosporales</taxon>
        <taxon>Massarineae</taxon>
        <taxon>Lentitheciaceae</taxon>
        <taxon>Lentithecium</taxon>
    </lineage>
</organism>
<protein>
    <submittedName>
        <fullName evidence="1">Uncharacterized protein</fullName>
    </submittedName>
</protein>
<keyword evidence="2" id="KW-1185">Reference proteome</keyword>
<dbReference type="AlphaFoldDB" id="A0A6G1IFH9"/>
<accession>A0A6G1IFH9</accession>